<keyword evidence="1" id="KW-0732">Signal</keyword>
<dbReference type="Proteomes" id="UP001589810">
    <property type="component" value="Unassembled WGS sequence"/>
</dbReference>
<evidence type="ECO:0000313" key="4">
    <source>
        <dbReference type="Proteomes" id="UP001589810"/>
    </source>
</evidence>
<dbReference type="InterPro" id="IPR036514">
    <property type="entry name" value="SGNH_hydro_sf"/>
</dbReference>
<accession>A0ABV6MXM7</accession>
<dbReference type="PANTHER" id="PTHR37981">
    <property type="entry name" value="LIPASE 2"/>
    <property type="match status" value="1"/>
</dbReference>
<feature type="chain" id="PRO_5046240802" evidence="1">
    <location>
        <begin position="25"/>
        <end position="321"/>
    </location>
</feature>
<feature type="signal peptide" evidence="1">
    <location>
        <begin position="1"/>
        <end position="24"/>
    </location>
</feature>
<dbReference type="RefSeq" id="WP_273935113.1">
    <property type="nucleotide sequence ID" value="NZ_CP097263.1"/>
</dbReference>
<evidence type="ECO:0000259" key="2">
    <source>
        <dbReference type="Pfam" id="PF13472"/>
    </source>
</evidence>
<sequence length="321" mass="32818">MTLRRVLTAAVVVVTSLVTVGAGAAAAATPSYSRYVALGDSYTSGPFIPFLRLDPIGCVRSTNNYPALLAATLHVSSYTDVSCGGADTTNMTNPQSVPLFGTNKPQFNALRADTDLVTVGIGGNDDSVFGNVVGTCPGLRDSDPHGAPCKAHFTVNGQDVLLASIAATQGKVAAVVQGIHQRSPHAKVLVIGYPRIAPPTGTCPDVLPFADGDYPYLDSIERALNAALSTAAGGGGATYVDTYTPSLGHDACAGSNAWIQGKNFNLFAAYPYHPLKAGMVGEAAIIARTLGVSRSVTSVAPTAPTAGVSTLTKLANALLKG</sequence>
<feature type="domain" description="SGNH hydrolase-type esterase" evidence="2">
    <location>
        <begin position="37"/>
        <end position="278"/>
    </location>
</feature>
<dbReference type="GO" id="GO:0016787">
    <property type="term" value="F:hydrolase activity"/>
    <property type="evidence" value="ECO:0007669"/>
    <property type="project" value="UniProtKB-KW"/>
</dbReference>
<reference evidence="3 4" key="1">
    <citation type="submission" date="2024-09" db="EMBL/GenBank/DDBJ databases">
        <authorList>
            <person name="Sun Q."/>
            <person name="Mori K."/>
        </authorList>
    </citation>
    <scope>NUCLEOTIDE SEQUENCE [LARGE SCALE GENOMIC DNA]</scope>
    <source>
        <strain evidence="3 4">TBRC 1432</strain>
    </source>
</reference>
<evidence type="ECO:0000256" key="1">
    <source>
        <dbReference type="SAM" id="SignalP"/>
    </source>
</evidence>
<dbReference type="Gene3D" id="3.40.50.1110">
    <property type="entry name" value="SGNH hydrolase"/>
    <property type="match status" value="1"/>
</dbReference>
<dbReference type="Pfam" id="PF13472">
    <property type="entry name" value="Lipase_GDSL_2"/>
    <property type="match status" value="1"/>
</dbReference>
<gene>
    <name evidence="3" type="ORF">ACFFH7_26395</name>
</gene>
<protein>
    <submittedName>
        <fullName evidence="3">SGNH/GDSL hydrolase family protein</fullName>
        <ecNumber evidence="3">3.1.-.-</ecNumber>
    </submittedName>
</protein>
<dbReference type="InterPro" id="IPR037460">
    <property type="entry name" value="SEST-like"/>
</dbReference>
<dbReference type="SUPFAM" id="SSF52266">
    <property type="entry name" value="SGNH hydrolase"/>
    <property type="match status" value="1"/>
</dbReference>
<evidence type="ECO:0000313" key="3">
    <source>
        <dbReference type="EMBL" id="MFC0545063.1"/>
    </source>
</evidence>
<dbReference type="CDD" id="cd01823">
    <property type="entry name" value="SEST_like"/>
    <property type="match status" value="1"/>
</dbReference>
<dbReference type="EMBL" id="JBHLUD010000009">
    <property type="protein sequence ID" value="MFC0545063.1"/>
    <property type="molecule type" value="Genomic_DNA"/>
</dbReference>
<name>A0ABV6MXM7_9PSEU</name>
<keyword evidence="3" id="KW-0378">Hydrolase</keyword>
<dbReference type="EC" id="3.1.-.-" evidence="3"/>
<comment type="caution">
    <text evidence="3">The sequence shown here is derived from an EMBL/GenBank/DDBJ whole genome shotgun (WGS) entry which is preliminary data.</text>
</comment>
<organism evidence="3 4">
    <name type="scientific">Kutzneria chonburiensis</name>
    <dbReference type="NCBI Taxonomy" id="1483604"/>
    <lineage>
        <taxon>Bacteria</taxon>
        <taxon>Bacillati</taxon>
        <taxon>Actinomycetota</taxon>
        <taxon>Actinomycetes</taxon>
        <taxon>Pseudonocardiales</taxon>
        <taxon>Pseudonocardiaceae</taxon>
        <taxon>Kutzneria</taxon>
    </lineage>
</organism>
<proteinExistence type="predicted"/>
<keyword evidence="4" id="KW-1185">Reference proteome</keyword>
<dbReference type="InterPro" id="IPR013830">
    <property type="entry name" value="SGNH_hydro"/>
</dbReference>
<dbReference type="PANTHER" id="PTHR37981:SF1">
    <property type="entry name" value="SGNH HYDROLASE-TYPE ESTERASE DOMAIN-CONTAINING PROTEIN"/>
    <property type="match status" value="1"/>
</dbReference>